<sequence>MGECNEAQTFALLGAFYDEYLADCASVNVYQYEESETWIGEWLEKGGNRDQLVYIVYHLLQLQLQVPTKYKTRNYRDNQSNLGGNLLKSMTCPLRTVFKAADGLHRHPQLFWWDFTTSVEEVMHGLNGVITANDYTRANALRLFSVYQEKWNAGYCDMEREIIPMCRDHGTGTAGWREA</sequence>
<evidence type="ECO:0000256" key="2">
    <source>
        <dbReference type="ARBA" id="ARBA00038157"/>
    </source>
</evidence>
<dbReference type="SUPFAM" id="SSF51430">
    <property type="entry name" value="NAD(P)-linked oxidoreductase"/>
    <property type="match status" value="1"/>
</dbReference>
<protein>
    <submittedName>
        <fullName evidence="3">Norsolorinic acid reductase A</fullName>
    </submittedName>
</protein>
<gene>
    <name evidence="3" type="ORF">AAWM_02238</name>
</gene>
<dbReference type="InterPro" id="IPR036812">
    <property type="entry name" value="NAD(P)_OxRdtase_dom_sf"/>
</dbReference>
<dbReference type="STRING" id="105351.A0A401KJ75"/>
<name>A0A401KJ75_ASPAW</name>
<accession>A0A401KJ75</accession>
<reference evidence="3 4" key="1">
    <citation type="submission" date="2016-09" db="EMBL/GenBank/DDBJ databases">
        <title>Aspergillus awamori IFM 58123T.</title>
        <authorList>
            <person name="Kusuya Y."/>
            <person name="Shimizu M."/>
            <person name="Takahashi H."/>
            <person name="Yaguchi T."/>
        </authorList>
    </citation>
    <scope>NUCLEOTIDE SEQUENCE [LARGE SCALE GENOMIC DNA]</scope>
    <source>
        <strain evidence="3 4">IFM 58123</strain>
    </source>
</reference>
<comment type="similarity">
    <text evidence="2">Belongs to the aldo/keto reductase family. Aldo/keto reductase 2 subfamily.</text>
</comment>
<dbReference type="PANTHER" id="PTHR43364:SF7">
    <property type="entry name" value="NADP-DEPENDENT OXIDOREDUCTASE DOMAIN-CONTAINING PROTEIN-RELATED"/>
    <property type="match status" value="1"/>
</dbReference>
<organism evidence="3 4">
    <name type="scientific">Aspergillus awamori</name>
    <name type="common">Black koji mold</name>
    <dbReference type="NCBI Taxonomy" id="105351"/>
    <lineage>
        <taxon>Eukaryota</taxon>
        <taxon>Fungi</taxon>
        <taxon>Dikarya</taxon>
        <taxon>Ascomycota</taxon>
        <taxon>Pezizomycotina</taxon>
        <taxon>Eurotiomycetes</taxon>
        <taxon>Eurotiomycetidae</taxon>
        <taxon>Eurotiales</taxon>
        <taxon>Aspergillaceae</taxon>
        <taxon>Aspergillus</taxon>
    </lineage>
</organism>
<dbReference type="InterPro" id="IPR050523">
    <property type="entry name" value="AKR_Detox_Biosynth"/>
</dbReference>
<keyword evidence="1" id="KW-0521">NADP</keyword>
<dbReference type="AlphaFoldDB" id="A0A401KJ75"/>
<evidence type="ECO:0000313" key="4">
    <source>
        <dbReference type="Proteomes" id="UP000286921"/>
    </source>
</evidence>
<dbReference type="EMBL" id="BDHI01000002">
    <property type="protein sequence ID" value="GCB19353.1"/>
    <property type="molecule type" value="Genomic_DNA"/>
</dbReference>
<keyword evidence="4" id="KW-1185">Reference proteome</keyword>
<dbReference type="Proteomes" id="UP000286921">
    <property type="component" value="Unassembled WGS sequence"/>
</dbReference>
<proteinExistence type="inferred from homology"/>
<dbReference type="PANTHER" id="PTHR43364">
    <property type="entry name" value="NADH-SPECIFIC METHYLGLYOXAL REDUCTASE-RELATED"/>
    <property type="match status" value="1"/>
</dbReference>
<dbReference type="Gene3D" id="3.20.20.100">
    <property type="entry name" value="NADP-dependent oxidoreductase domain"/>
    <property type="match status" value="1"/>
</dbReference>
<evidence type="ECO:0000256" key="1">
    <source>
        <dbReference type="ARBA" id="ARBA00022857"/>
    </source>
</evidence>
<comment type="caution">
    <text evidence="3">The sequence shown here is derived from an EMBL/GenBank/DDBJ whole genome shotgun (WGS) entry which is preliminary data.</text>
</comment>
<evidence type="ECO:0000313" key="3">
    <source>
        <dbReference type="EMBL" id="GCB19353.1"/>
    </source>
</evidence>